<feature type="compositionally biased region" description="Basic and acidic residues" evidence="3">
    <location>
        <begin position="537"/>
        <end position="553"/>
    </location>
</feature>
<feature type="compositionally biased region" description="Low complexity" evidence="3">
    <location>
        <begin position="966"/>
        <end position="981"/>
    </location>
</feature>
<feature type="compositionally biased region" description="Polar residues" evidence="3">
    <location>
        <begin position="946"/>
        <end position="961"/>
    </location>
</feature>
<feature type="compositionally biased region" description="Acidic residues" evidence="3">
    <location>
        <begin position="13"/>
        <end position="29"/>
    </location>
</feature>
<dbReference type="Pfam" id="PF05334">
    <property type="entry name" value="DUF719"/>
    <property type="match status" value="1"/>
</dbReference>
<feature type="region of interest" description="Disordered" evidence="3">
    <location>
        <begin position="862"/>
        <end position="923"/>
    </location>
</feature>
<feature type="region of interest" description="Disordered" evidence="3">
    <location>
        <begin position="47"/>
        <end position="172"/>
    </location>
</feature>
<dbReference type="Proteomes" id="UP000703661">
    <property type="component" value="Unassembled WGS sequence"/>
</dbReference>
<feature type="region of interest" description="Disordered" evidence="3">
    <location>
        <begin position="1"/>
        <end position="35"/>
    </location>
</feature>
<evidence type="ECO:0000313" key="4">
    <source>
        <dbReference type="EMBL" id="KAG0012334.1"/>
    </source>
</evidence>
<reference evidence="4" key="1">
    <citation type="journal article" date="2020" name="Fungal Divers.">
        <title>Resolving the Mortierellaceae phylogeny through synthesis of multi-gene phylogenetics and phylogenomics.</title>
        <authorList>
            <person name="Vandepol N."/>
            <person name="Liber J."/>
            <person name="Desiro A."/>
            <person name="Na H."/>
            <person name="Kennedy M."/>
            <person name="Barry K."/>
            <person name="Grigoriev I.V."/>
            <person name="Miller A.N."/>
            <person name="O'Donnell K."/>
            <person name="Stajich J.E."/>
            <person name="Bonito G."/>
        </authorList>
    </citation>
    <scope>NUCLEOTIDE SEQUENCE</scope>
    <source>
        <strain evidence="4">NRRL 2769</strain>
    </source>
</reference>
<feature type="region of interest" description="Disordered" evidence="3">
    <location>
        <begin position="303"/>
        <end position="329"/>
    </location>
</feature>
<dbReference type="AlphaFoldDB" id="A0A9P6MTM8"/>
<keyword evidence="2" id="KW-0597">Phosphoprotein</keyword>
<evidence type="ECO:0000256" key="3">
    <source>
        <dbReference type="SAM" id="MobiDB-lite"/>
    </source>
</evidence>
<feature type="region of interest" description="Disordered" evidence="3">
    <location>
        <begin position="505"/>
        <end position="553"/>
    </location>
</feature>
<gene>
    <name evidence="4" type="ORF">BGZ80_000043</name>
</gene>
<sequence>MSDAYAPKRQGPDLEDEFANASDGEEYESMELPTSVTSIQQQNLVHFLKDHSQSLGEASSNASPTPLEASESKAASRLENTTNRKGLTMRNDSPLSSLSSSVLASNQRTSKLLNTSQPSRAHESSDETLSTMNHPHQPFSRTPPGSLDGGQPLSNEYDNLNRPFNNSTEEPTFGTKLEINSAGYQNSNGSLNAKEAGRGWGSFSSWINTAVSTVSEVIENPNVVVSKAHTIDRVYESLDPEYDYARERQSKQEAQIYYARQEHLGNHRNLKQASSLDPDEIQSRTHSNSSVQVQQMALGSHSNMLKSSVARDEKQDALDVAGENGSQSKMSLAGNNLAFKEDNADHNEDNWGDDAWGDDWYEQGDANLMEKESPPLILNQSQELVEGSSLRISNIMPPSHQKFSSVPQAQTHDNQGLSPTADTTRQYSDNERSVKGLFSQEPANRTSVSRLALTVPSAQGDGGQLGRTTPRRSSADMRPADAFFSTLDFASNALGSAVLGVHRKVTQASQPQPPKNTLSGDSTQPRPVSPAWSSLHQSKESQGTREISVKSDRMTSVNPSLEVVGGNVVSTGLGALEILGKKAVDVISDVVPAKMNLVTLFEEAGGRAHLNSIRSTASVASSRVAGLVSNKPKILQMGQIDDLEQLLGPQSLDSAIEELSADLLAGHKDFRSIINLLNKMGVQGTGHLRQLRICTKKLASLAPDNVNAFEQGEACHQLLKIADSFDIRLAEKICGSECSVASAVVESDEREKLSPLVIAEILKQFIGSLIAETKFIARTYSLTLDSVLEVARGFTTPLDRLDWEDLAFGLEKIKGLLTEMEVMEAVGLIHTGASCIVEVLKNELIVDAVHGNLVPETPRALISQPKTSNTSFHAHSPALTRSQKASQNKTAGMTSPLAPQPTSSLSLPAEQKSGLHSPLLAPRTASPLINNTSLIGQAGTPKGLIPTTTVSNNTSAVQGSKDQPIRRPSSGSSSLNSVRSTRAPRTQPKLSDEDFFSILNNASG</sequence>
<evidence type="ECO:0000256" key="2">
    <source>
        <dbReference type="ARBA" id="ARBA00022553"/>
    </source>
</evidence>
<evidence type="ECO:0000256" key="1">
    <source>
        <dbReference type="ARBA" id="ARBA00006903"/>
    </source>
</evidence>
<feature type="compositionally biased region" description="Polar residues" evidence="3">
    <location>
        <begin position="53"/>
        <end position="64"/>
    </location>
</feature>
<feature type="compositionally biased region" description="Polar residues" evidence="3">
    <location>
        <begin position="106"/>
        <end position="119"/>
    </location>
</feature>
<comment type="similarity">
    <text evidence="1">Belongs to the FAM114 family.</text>
</comment>
<feature type="compositionally biased region" description="Polar residues" evidence="3">
    <location>
        <begin position="864"/>
        <end position="893"/>
    </location>
</feature>
<evidence type="ECO:0000313" key="5">
    <source>
        <dbReference type="Proteomes" id="UP000703661"/>
    </source>
</evidence>
<feature type="region of interest" description="Disordered" evidence="3">
    <location>
        <begin position="397"/>
        <end position="477"/>
    </location>
</feature>
<keyword evidence="5" id="KW-1185">Reference proteome</keyword>
<feature type="compositionally biased region" description="Low complexity" evidence="3">
    <location>
        <begin position="93"/>
        <end position="105"/>
    </location>
</feature>
<protein>
    <submittedName>
        <fullName evidence="4">Uncharacterized protein</fullName>
    </submittedName>
</protein>
<dbReference type="InterPro" id="IPR007998">
    <property type="entry name" value="DUF719"/>
</dbReference>
<comment type="caution">
    <text evidence="4">The sequence shown here is derived from an EMBL/GenBank/DDBJ whole genome shotgun (WGS) entry which is preliminary data.</text>
</comment>
<feature type="compositionally biased region" description="Polar residues" evidence="3">
    <location>
        <begin position="401"/>
        <end position="427"/>
    </location>
</feature>
<organism evidence="4 5">
    <name type="scientific">Entomortierella chlamydospora</name>
    <dbReference type="NCBI Taxonomy" id="101097"/>
    <lineage>
        <taxon>Eukaryota</taxon>
        <taxon>Fungi</taxon>
        <taxon>Fungi incertae sedis</taxon>
        <taxon>Mucoromycota</taxon>
        <taxon>Mortierellomycotina</taxon>
        <taxon>Mortierellomycetes</taxon>
        <taxon>Mortierellales</taxon>
        <taxon>Mortierellaceae</taxon>
        <taxon>Entomortierella</taxon>
    </lineage>
</organism>
<dbReference type="EMBL" id="JAAAID010001000">
    <property type="protein sequence ID" value="KAG0012334.1"/>
    <property type="molecule type" value="Genomic_DNA"/>
</dbReference>
<proteinExistence type="inferred from homology"/>
<feature type="region of interest" description="Disordered" evidence="3">
    <location>
        <begin position="940"/>
        <end position="1004"/>
    </location>
</feature>
<accession>A0A9P6MTM8</accession>
<name>A0A9P6MTM8_9FUNG</name>
<feature type="compositionally biased region" description="Polar residues" evidence="3">
    <location>
        <begin position="506"/>
        <end position="536"/>
    </location>
</feature>
<feature type="compositionally biased region" description="Polar residues" evidence="3">
    <location>
        <begin position="152"/>
        <end position="170"/>
    </location>
</feature>